<evidence type="ECO:0000313" key="2">
    <source>
        <dbReference type="Proteomes" id="UP000494256"/>
    </source>
</evidence>
<evidence type="ECO:0000313" key="1">
    <source>
        <dbReference type="EMBL" id="CAB3255775.1"/>
    </source>
</evidence>
<sequence length="81" mass="9127">MGGEIRKKIRNKAAVIVNIVDARQTGSNIETSIEYTGDINKRRDTTTNCRDKVGEERVLHRDCQRLPCDSYQLSPLPAPTL</sequence>
<gene>
    <name evidence="1" type="ORF">APLA_LOCUS15395</name>
</gene>
<accession>A0A8S1BA35</accession>
<dbReference type="OrthoDB" id="201621at2759"/>
<reference evidence="1 2" key="1">
    <citation type="submission" date="2020-04" db="EMBL/GenBank/DDBJ databases">
        <authorList>
            <person name="Wallbank WR R."/>
            <person name="Pardo Diaz C."/>
            <person name="Kozak K."/>
            <person name="Martin S."/>
            <person name="Jiggins C."/>
            <person name="Moest M."/>
            <person name="Warren A I."/>
            <person name="Byers J.R.P. K."/>
            <person name="Montejo-Kovacevich G."/>
            <person name="Yen C E."/>
        </authorList>
    </citation>
    <scope>NUCLEOTIDE SEQUENCE [LARGE SCALE GENOMIC DNA]</scope>
</reference>
<dbReference type="EMBL" id="CADEBD010000443">
    <property type="protein sequence ID" value="CAB3255775.1"/>
    <property type="molecule type" value="Genomic_DNA"/>
</dbReference>
<protein>
    <submittedName>
        <fullName evidence="1">Uncharacterized protein</fullName>
    </submittedName>
</protein>
<organism evidence="1 2">
    <name type="scientific">Arctia plantaginis</name>
    <name type="common">Wood tiger moth</name>
    <name type="synonym">Phalaena plantaginis</name>
    <dbReference type="NCBI Taxonomy" id="874455"/>
    <lineage>
        <taxon>Eukaryota</taxon>
        <taxon>Metazoa</taxon>
        <taxon>Ecdysozoa</taxon>
        <taxon>Arthropoda</taxon>
        <taxon>Hexapoda</taxon>
        <taxon>Insecta</taxon>
        <taxon>Pterygota</taxon>
        <taxon>Neoptera</taxon>
        <taxon>Endopterygota</taxon>
        <taxon>Lepidoptera</taxon>
        <taxon>Glossata</taxon>
        <taxon>Ditrysia</taxon>
        <taxon>Noctuoidea</taxon>
        <taxon>Erebidae</taxon>
        <taxon>Arctiinae</taxon>
        <taxon>Arctia</taxon>
    </lineage>
</organism>
<proteinExistence type="predicted"/>
<dbReference type="AlphaFoldDB" id="A0A8S1BA35"/>
<comment type="caution">
    <text evidence="1">The sequence shown here is derived from an EMBL/GenBank/DDBJ whole genome shotgun (WGS) entry which is preliminary data.</text>
</comment>
<dbReference type="Proteomes" id="UP000494256">
    <property type="component" value="Unassembled WGS sequence"/>
</dbReference>
<name>A0A8S1BA35_ARCPL</name>